<evidence type="ECO:0000256" key="1">
    <source>
        <dbReference type="SAM" id="MobiDB-lite"/>
    </source>
</evidence>
<keyword evidence="2" id="KW-0472">Membrane</keyword>
<evidence type="ECO:0000313" key="4">
    <source>
        <dbReference type="Proteomes" id="UP001365542"/>
    </source>
</evidence>
<reference evidence="3 4" key="1">
    <citation type="submission" date="2019-10" db="EMBL/GenBank/DDBJ databases">
        <authorList>
            <person name="Palmer J.M."/>
        </authorList>
    </citation>
    <scope>NUCLEOTIDE SEQUENCE [LARGE SCALE GENOMIC DNA]</scope>
    <source>
        <strain evidence="3 4">TWF694</strain>
    </source>
</reference>
<dbReference type="AlphaFoldDB" id="A0AAV9XJE5"/>
<comment type="caution">
    <text evidence="3">The sequence shown here is derived from an EMBL/GenBank/DDBJ whole genome shotgun (WGS) entry which is preliminary data.</text>
</comment>
<dbReference type="EMBL" id="JAVHJO010000003">
    <property type="protein sequence ID" value="KAK6541706.1"/>
    <property type="molecule type" value="Genomic_DNA"/>
</dbReference>
<organism evidence="3 4">
    <name type="scientific">Orbilia ellipsospora</name>
    <dbReference type="NCBI Taxonomy" id="2528407"/>
    <lineage>
        <taxon>Eukaryota</taxon>
        <taxon>Fungi</taxon>
        <taxon>Dikarya</taxon>
        <taxon>Ascomycota</taxon>
        <taxon>Pezizomycotina</taxon>
        <taxon>Orbiliomycetes</taxon>
        <taxon>Orbiliales</taxon>
        <taxon>Orbiliaceae</taxon>
        <taxon>Orbilia</taxon>
    </lineage>
</organism>
<feature type="transmembrane region" description="Helical" evidence="2">
    <location>
        <begin position="69"/>
        <end position="92"/>
    </location>
</feature>
<protein>
    <submittedName>
        <fullName evidence="3">Uncharacterized protein</fullName>
    </submittedName>
</protein>
<keyword evidence="2" id="KW-1133">Transmembrane helix</keyword>
<keyword evidence="2" id="KW-0812">Transmembrane</keyword>
<evidence type="ECO:0000313" key="3">
    <source>
        <dbReference type="EMBL" id="KAK6541706.1"/>
    </source>
</evidence>
<name>A0AAV9XJE5_9PEZI</name>
<dbReference type="Proteomes" id="UP001365542">
    <property type="component" value="Unassembled WGS sequence"/>
</dbReference>
<evidence type="ECO:0000256" key="2">
    <source>
        <dbReference type="SAM" id="Phobius"/>
    </source>
</evidence>
<accession>A0AAV9XJE5</accession>
<gene>
    <name evidence="3" type="ORF">TWF694_007499</name>
</gene>
<sequence length="221" mass="23807">MQNSYQQATYEGTEAYIAVPHSSPERVSTESDNHLADTEKAAPRDFNPSPYRNSIYLPLLKRRVSKKTFWIICGCVCGVILTAVIVGVAVGATNAKKAVQRGRGEKAAPSSSNGQGGNGEDPRGGSNDDSSSTDPCLQLADSGASTQAVSDCFYQEHLTRLEVIDNFDGDDDYIWTYSDNPYASVNRKKTTGLNNLNFKGTSGVHPGKNVAKASHKLKSLN</sequence>
<feature type="compositionally biased region" description="Basic and acidic residues" evidence="1">
    <location>
        <begin position="23"/>
        <end position="43"/>
    </location>
</feature>
<proteinExistence type="predicted"/>
<feature type="region of interest" description="Disordered" evidence="1">
    <location>
        <begin position="21"/>
        <end position="47"/>
    </location>
</feature>
<feature type="region of interest" description="Disordered" evidence="1">
    <location>
        <begin position="97"/>
        <end position="139"/>
    </location>
</feature>
<keyword evidence="4" id="KW-1185">Reference proteome</keyword>